<comment type="caution">
    <text evidence="2">The sequence shown here is derived from an EMBL/GenBank/DDBJ whole genome shotgun (WGS) entry which is preliminary data.</text>
</comment>
<accession>A0AA39ZIV2</accession>
<dbReference type="EMBL" id="JAULSY010000017">
    <property type="protein sequence ID" value="KAK0671911.1"/>
    <property type="molecule type" value="Genomic_DNA"/>
</dbReference>
<evidence type="ECO:0000313" key="3">
    <source>
        <dbReference type="Proteomes" id="UP001174997"/>
    </source>
</evidence>
<organism evidence="2 3">
    <name type="scientific">Cercophora samala</name>
    <dbReference type="NCBI Taxonomy" id="330535"/>
    <lineage>
        <taxon>Eukaryota</taxon>
        <taxon>Fungi</taxon>
        <taxon>Dikarya</taxon>
        <taxon>Ascomycota</taxon>
        <taxon>Pezizomycotina</taxon>
        <taxon>Sordariomycetes</taxon>
        <taxon>Sordariomycetidae</taxon>
        <taxon>Sordariales</taxon>
        <taxon>Lasiosphaeriaceae</taxon>
        <taxon>Cercophora</taxon>
    </lineage>
</organism>
<dbReference type="AlphaFoldDB" id="A0AA39ZIV2"/>
<protein>
    <submittedName>
        <fullName evidence="2">Uncharacterized protein</fullName>
    </submittedName>
</protein>
<sequence length="276" mass="29728">MATVMKSQSQGPGFAAGGGGGDPPRKPDPPKKPTPPSKPVFDWTGYQSDDNGPPFMCEFCNPPKPFDYTRNRRRHHRNFHDRPGPGEPNNSWFYARRRETGNAGAGPSRSSTAAEEAPHDYSSSTGSGVYSNGTPVMQGTGHNLNRGFSSSSGSQLNGHRNQANHQSTGYATSLGSSNPSGSQMSSAAARANLQAEWYIINGFEVPRELRQTIEQHMNSGIANRSSGVSLNNQPTGTSTNSQSSNSSMRGHQETRDDADSEEDDSEEDDAEEDDSE</sequence>
<evidence type="ECO:0000313" key="2">
    <source>
        <dbReference type="EMBL" id="KAK0671911.1"/>
    </source>
</evidence>
<feature type="compositionally biased region" description="Low complexity" evidence="1">
    <location>
        <begin position="231"/>
        <end position="247"/>
    </location>
</feature>
<feature type="compositionally biased region" description="Acidic residues" evidence="1">
    <location>
        <begin position="258"/>
        <end position="276"/>
    </location>
</feature>
<feature type="compositionally biased region" description="Polar residues" evidence="1">
    <location>
        <begin position="1"/>
        <end position="10"/>
    </location>
</feature>
<proteinExistence type="predicted"/>
<keyword evidence="3" id="KW-1185">Reference proteome</keyword>
<name>A0AA39ZIV2_9PEZI</name>
<feature type="region of interest" description="Disordered" evidence="1">
    <location>
        <begin position="1"/>
        <end position="187"/>
    </location>
</feature>
<evidence type="ECO:0000256" key="1">
    <source>
        <dbReference type="SAM" id="MobiDB-lite"/>
    </source>
</evidence>
<feature type="region of interest" description="Disordered" evidence="1">
    <location>
        <begin position="221"/>
        <end position="276"/>
    </location>
</feature>
<dbReference type="Proteomes" id="UP001174997">
    <property type="component" value="Unassembled WGS sequence"/>
</dbReference>
<feature type="compositionally biased region" description="Polar residues" evidence="1">
    <location>
        <begin position="121"/>
        <end position="171"/>
    </location>
</feature>
<feature type="compositionally biased region" description="Low complexity" evidence="1">
    <location>
        <begin position="173"/>
        <end position="186"/>
    </location>
</feature>
<feature type="compositionally biased region" description="Polar residues" evidence="1">
    <location>
        <begin position="221"/>
        <end position="230"/>
    </location>
</feature>
<reference evidence="2" key="1">
    <citation type="submission" date="2023-06" db="EMBL/GenBank/DDBJ databases">
        <title>Genome-scale phylogeny and comparative genomics of the fungal order Sordariales.</title>
        <authorList>
            <consortium name="Lawrence Berkeley National Laboratory"/>
            <person name="Hensen N."/>
            <person name="Bonometti L."/>
            <person name="Westerberg I."/>
            <person name="Brannstrom I.O."/>
            <person name="Guillou S."/>
            <person name="Cros-Aarteil S."/>
            <person name="Calhoun S."/>
            <person name="Haridas S."/>
            <person name="Kuo A."/>
            <person name="Mondo S."/>
            <person name="Pangilinan J."/>
            <person name="Riley R."/>
            <person name="Labutti K."/>
            <person name="Andreopoulos B."/>
            <person name="Lipzen A."/>
            <person name="Chen C."/>
            <person name="Yanf M."/>
            <person name="Daum C."/>
            <person name="Ng V."/>
            <person name="Clum A."/>
            <person name="Steindorff A."/>
            <person name="Ohm R."/>
            <person name="Martin F."/>
            <person name="Silar P."/>
            <person name="Natvig D."/>
            <person name="Lalanne C."/>
            <person name="Gautier V."/>
            <person name="Ament-Velasquez S.L."/>
            <person name="Kruys A."/>
            <person name="Hutchinson M.I."/>
            <person name="Powell A.J."/>
            <person name="Barry K."/>
            <person name="Miller A.N."/>
            <person name="Grigoriev I.V."/>
            <person name="Debuchy R."/>
            <person name="Gladieux P."/>
            <person name="Thoren M.H."/>
            <person name="Johannesson H."/>
        </authorList>
    </citation>
    <scope>NUCLEOTIDE SEQUENCE</scope>
    <source>
        <strain evidence="2">CBS 307.81</strain>
    </source>
</reference>
<gene>
    <name evidence="2" type="ORF">QBC41DRAFT_334784</name>
</gene>